<protein>
    <submittedName>
        <fullName evidence="1">Uncharacterized protein</fullName>
    </submittedName>
</protein>
<accession>M3GAA9</accession>
<sequence length="38" mass="4586">MFILPLKRMDRMSFFDFWKVSSRINSSLIRLSKAIHRG</sequence>
<reference evidence="1 2" key="1">
    <citation type="submission" date="2013-01" db="EMBL/GenBank/DDBJ databases">
        <authorList>
            <person name="Harkins D.M."/>
            <person name="Durkin A.S."/>
            <person name="Brinkac L.M."/>
            <person name="Haft D.H."/>
            <person name="Selengut J.D."/>
            <person name="Sanka R."/>
            <person name="DePew J."/>
            <person name="Purushe J."/>
            <person name="Picardeau M."/>
            <person name="Werts C."/>
            <person name="Goarant C."/>
            <person name="Vinetz J.M."/>
            <person name="Sutton G.G."/>
            <person name="Nierman W.C."/>
            <person name="Fouts D.E."/>
        </authorList>
    </citation>
    <scope>NUCLEOTIDE SEQUENCE [LARGE SCALE GENOMIC DNA]</scope>
    <source>
        <strain evidence="1 2">200701203</strain>
    </source>
</reference>
<organism evidence="1 2">
    <name type="scientific">Leptospira borgpetersenii str. 200701203</name>
    <dbReference type="NCBI Taxonomy" id="1193007"/>
    <lineage>
        <taxon>Bacteria</taxon>
        <taxon>Pseudomonadati</taxon>
        <taxon>Spirochaetota</taxon>
        <taxon>Spirochaetia</taxon>
        <taxon>Leptospirales</taxon>
        <taxon>Leptospiraceae</taxon>
        <taxon>Leptospira</taxon>
    </lineage>
</organism>
<evidence type="ECO:0000313" key="2">
    <source>
        <dbReference type="Proteomes" id="UP000011783"/>
    </source>
</evidence>
<comment type="caution">
    <text evidence="1">The sequence shown here is derived from an EMBL/GenBank/DDBJ whole genome shotgun (WGS) entry which is preliminary data.</text>
</comment>
<dbReference type="EMBL" id="AKWO02000106">
    <property type="protein sequence ID" value="EMF97841.1"/>
    <property type="molecule type" value="Genomic_DNA"/>
</dbReference>
<gene>
    <name evidence="1" type="ORF">LEP1GSC123_4223</name>
</gene>
<dbReference type="AlphaFoldDB" id="M3GAA9"/>
<evidence type="ECO:0000313" key="1">
    <source>
        <dbReference type="EMBL" id="EMF97841.1"/>
    </source>
</evidence>
<dbReference type="BioCyc" id="LBOR1193007:G11KN-1861-MONOMER"/>
<proteinExistence type="predicted"/>
<name>M3GAA9_LEPBO</name>
<dbReference type="Proteomes" id="UP000011783">
    <property type="component" value="Unassembled WGS sequence"/>
</dbReference>